<dbReference type="PANTHER" id="PTHR32309:SF31">
    <property type="entry name" value="CAPSULAR EXOPOLYSACCHARIDE FAMILY"/>
    <property type="match status" value="1"/>
</dbReference>
<keyword evidence="4" id="KW-1185">Reference proteome</keyword>
<protein>
    <submittedName>
        <fullName evidence="3">Chain length determinant protein</fullName>
    </submittedName>
</protein>
<evidence type="ECO:0000256" key="1">
    <source>
        <dbReference type="SAM" id="MobiDB-lite"/>
    </source>
</evidence>
<dbReference type="OrthoDB" id="5065022at2"/>
<feature type="region of interest" description="Disordered" evidence="1">
    <location>
        <begin position="231"/>
        <end position="306"/>
    </location>
</feature>
<dbReference type="Proteomes" id="UP000033900">
    <property type="component" value="Unassembled WGS sequence"/>
</dbReference>
<feature type="transmembrane region" description="Helical" evidence="2">
    <location>
        <begin position="6"/>
        <end position="25"/>
    </location>
</feature>
<sequence>MQSWLVLVGTIVAFAVIGFGVFLVYPQKYTAEAQHTVEPISVLSTGSSFNTVNMETEKVVATSTAVLERAVAELDDTSIEALRANTVIEVPRNSQVLIFQVTANTPKLAAERANALANAYGAQRTDNAKAVVEQTTTELGKSIAQLQAVVESQPIGSNERAATQLQLQGLLDQQARITATPFYSGMLVTPADPPQKSNRPSALVFIAAGLFLGILVGAIAALIVSRVRNGPGSSYKRSVADERAEGNDSEDPEAAESEAVESETVGTDDEVELDLDDSLLEPDDSHIEVSAPIVAPKRGHTTKSRS</sequence>
<proteinExistence type="predicted"/>
<feature type="transmembrane region" description="Helical" evidence="2">
    <location>
        <begin position="202"/>
        <end position="224"/>
    </location>
</feature>
<evidence type="ECO:0000256" key="2">
    <source>
        <dbReference type="SAM" id="Phobius"/>
    </source>
</evidence>
<dbReference type="STRING" id="273678.RS84_01906"/>
<evidence type="ECO:0000313" key="4">
    <source>
        <dbReference type="Proteomes" id="UP000033900"/>
    </source>
</evidence>
<keyword evidence="2" id="KW-1133">Transmembrane helix</keyword>
<evidence type="ECO:0000313" key="3">
    <source>
        <dbReference type="EMBL" id="KJL47121.1"/>
    </source>
</evidence>
<keyword evidence="2" id="KW-0472">Membrane</keyword>
<dbReference type="AlphaFoldDB" id="A0A0M2HK92"/>
<name>A0A0M2HK92_9MICO</name>
<feature type="compositionally biased region" description="Acidic residues" evidence="1">
    <location>
        <begin position="247"/>
        <end position="282"/>
    </location>
</feature>
<dbReference type="PATRIC" id="fig|273678.4.peg.1909"/>
<dbReference type="EMBL" id="JYJB01000009">
    <property type="protein sequence ID" value="KJL47121.1"/>
    <property type="molecule type" value="Genomic_DNA"/>
</dbReference>
<reference evidence="3 4" key="1">
    <citation type="submission" date="2015-02" db="EMBL/GenBank/DDBJ databases">
        <title>Draft genome sequences of ten Microbacterium spp. with emphasis on heavy metal contaminated environments.</title>
        <authorList>
            <person name="Corretto E."/>
        </authorList>
    </citation>
    <scope>NUCLEOTIDE SEQUENCE [LARGE SCALE GENOMIC DNA]</scope>
    <source>
        <strain evidence="3 4">SA35</strain>
    </source>
</reference>
<gene>
    <name evidence="3" type="ORF">RS84_01906</name>
</gene>
<comment type="caution">
    <text evidence="3">The sequence shown here is derived from an EMBL/GenBank/DDBJ whole genome shotgun (WGS) entry which is preliminary data.</text>
</comment>
<accession>A0A0M2HK92</accession>
<dbReference type="InterPro" id="IPR050445">
    <property type="entry name" value="Bact_polysacc_biosynth/exp"/>
</dbReference>
<keyword evidence="2" id="KW-0812">Transmembrane</keyword>
<dbReference type="PANTHER" id="PTHR32309">
    <property type="entry name" value="TYROSINE-PROTEIN KINASE"/>
    <property type="match status" value="1"/>
</dbReference>
<organism evidence="3 4">
    <name type="scientific">Microbacterium hydrocarbonoxydans</name>
    <dbReference type="NCBI Taxonomy" id="273678"/>
    <lineage>
        <taxon>Bacteria</taxon>
        <taxon>Bacillati</taxon>
        <taxon>Actinomycetota</taxon>
        <taxon>Actinomycetes</taxon>
        <taxon>Micrococcales</taxon>
        <taxon>Microbacteriaceae</taxon>
        <taxon>Microbacterium</taxon>
    </lineage>
</organism>
<feature type="compositionally biased region" description="Basic residues" evidence="1">
    <location>
        <begin position="297"/>
        <end position="306"/>
    </location>
</feature>